<dbReference type="GO" id="GO:0005886">
    <property type="term" value="C:plasma membrane"/>
    <property type="evidence" value="ECO:0007669"/>
    <property type="project" value="UniProtKB-SubCell"/>
</dbReference>
<accession>A0A8J2K3X7</accession>
<proteinExistence type="inferred from homology"/>
<evidence type="ECO:0000313" key="12">
    <source>
        <dbReference type="EMBL" id="CAG7729193.1"/>
    </source>
</evidence>
<feature type="transmembrane region" description="Helical" evidence="10">
    <location>
        <begin position="189"/>
        <end position="210"/>
    </location>
</feature>
<comment type="similarity">
    <text evidence="2">Belongs to the G-protein coupled receptor 1 family.</text>
</comment>
<keyword evidence="8" id="KW-0675">Receptor</keyword>
<feature type="domain" description="G-protein coupled receptors family 1 profile" evidence="11">
    <location>
        <begin position="38"/>
        <end position="295"/>
    </location>
</feature>
<feature type="transmembrane region" description="Helical" evidence="10">
    <location>
        <begin position="271"/>
        <end position="290"/>
    </location>
</feature>
<comment type="subcellular location">
    <subcellularLocation>
        <location evidence="1">Cell membrane</location>
        <topology evidence="1">Multi-pass membrane protein</topology>
    </subcellularLocation>
</comment>
<keyword evidence="5 10" id="KW-1133">Transmembrane helix</keyword>
<dbReference type="Pfam" id="PF00001">
    <property type="entry name" value="7tm_1"/>
    <property type="match status" value="1"/>
</dbReference>
<dbReference type="CDD" id="cd00637">
    <property type="entry name" value="7tm_classA_rhodopsin-like"/>
    <property type="match status" value="1"/>
</dbReference>
<feature type="transmembrane region" description="Helical" evidence="10">
    <location>
        <begin position="108"/>
        <end position="129"/>
    </location>
</feature>
<evidence type="ECO:0000313" key="13">
    <source>
        <dbReference type="Proteomes" id="UP000708208"/>
    </source>
</evidence>
<dbReference type="InterPro" id="IPR000276">
    <property type="entry name" value="GPCR_Rhodpsn"/>
</dbReference>
<evidence type="ECO:0000259" key="11">
    <source>
        <dbReference type="PROSITE" id="PS50262"/>
    </source>
</evidence>
<keyword evidence="9" id="KW-0807">Transducer</keyword>
<sequence>EYQLGMDPESITSNYFQKKVYPYLLTLILIICGISIVHNFFIAVSFIWARSSMTKTAYISFFLAAADGFSSFNLGFSLVASSLIPFVFEIKAFENHCINLLIELTRLGGIPIPVGHILLIGIAHWFGIVKPLERDRIVTKGRVKAFLICCWILPMAFVLMWFSTISGQGFRSDGCTDYTFMESLPWRTAYSALYLCPFMTIVFIYAKIFIIANKSKQQNPNAGHENEFNFKAATTSGKIIGSFGLGLVPLPLVFILSYAGGPLDEKRIGKTVTILIEVTINFLVLIKSFLNPWIYSLGQLDVQVIF</sequence>
<keyword evidence="13" id="KW-1185">Reference proteome</keyword>
<evidence type="ECO:0000256" key="4">
    <source>
        <dbReference type="ARBA" id="ARBA00022692"/>
    </source>
</evidence>
<dbReference type="GO" id="GO:0004930">
    <property type="term" value="F:G protein-coupled receptor activity"/>
    <property type="evidence" value="ECO:0007669"/>
    <property type="project" value="UniProtKB-KW"/>
</dbReference>
<evidence type="ECO:0000256" key="9">
    <source>
        <dbReference type="ARBA" id="ARBA00023224"/>
    </source>
</evidence>
<feature type="transmembrane region" description="Helical" evidence="10">
    <location>
        <begin position="20"/>
        <end position="49"/>
    </location>
</feature>
<evidence type="ECO:0000256" key="2">
    <source>
        <dbReference type="ARBA" id="ARBA00010663"/>
    </source>
</evidence>
<dbReference type="PANTHER" id="PTHR24249">
    <property type="entry name" value="HISTAMINE RECEPTOR-RELATED G-PROTEIN COUPLED RECEPTOR"/>
    <property type="match status" value="1"/>
</dbReference>
<protein>
    <recommendedName>
        <fullName evidence="11">G-protein coupled receptors family 1 profile domain-containing protein</fullName>
    </recommendedName>
</protein>
<dbReference type="InterPro" id="IPR050569">
    <property type="entry name" value="TAAR"/>
</dbReference>
<keyword evidence="3" id="KW-1003">Cell membrane</keyword>
<dbReference type="AlphaFoldDB" id="A0A8J2K3X7"/>
<feature type="transmembrane region" description="Helical" evidence="10">
    <location>
        <begin position="141"/>
        <end position="162"/>
    </location>
</feature>
<dbReference type="PROSITE" id="PS50262">
    <property type="entry name" value="G_PROTEIN_RECEP_F1_2"/>
    <property type="match status" value="1"/>
</dbReference>
<organism evidence="12 13">
    <name type="scientific">Allacma fusca</name>
    <dbReference type="NCBI Taxonomy" id="39272"/>
    <lineage>
        <taxon>Eukaryota</taxon>
        <taxon>Metazoa</taxon>
        <taxon>Ecdysozoa</taxon>
        <taxon>Arthropoda</taxon>
        <taxon>Hexapoda</taxon>
        <taxon>Collembola</taxon>
        <taxon>Symphypleona</taxon>
        <taxon>Sminthuridae</taxon>
        <taxon>Allacma</taxon>
    </lineage>
</organism>
<keyword evidence="4 10" id="KW-0812">Transmembrane</keyword>
<dbReference type="OrthoDB" id="9894375at2759"/>
<evidence type="ECO:0000256" key="6">
    <source>
        <dbReference type="ARBA" id="ARBA00023040"/>
    </source>
</evidence>
<dbReference type="SUPFAM" id="SSF81321">
    <property type="entry name" value="Family A G protein-coupled receptor-like"/>
    <property type="match status" value="1"/>
</dbReference>
<evidence type="ECO:0000256" key="3">
    <source>
        <dbReference type="ARBA" id="ARBA00022475"/>
    </source>
</evidence>
<feature type="transmembrane region" description="Helical" evidence="10">
    <location>
        <begin position="239"/>
        <end position="259"/>
    </location>
</feature>
<evidence type="ECO:0000256" key="5">
    <source>
        <dbReference type="ARBA" id="ARBA00022989"/>
    </source>
</evidence>
<keyword evidence="7 10" id="KW-0472">Membrane</keyword>
<keyword evidence="6" id="KW-0297">G-protein coupled receptor</keyword>
<comment type="caution">
    <text evidence="12">The sequence shown here is derived from an EMBL/GenBank/DDBJ whole genome shotgun (WGS) entry which is preliminary data.</text>
</comment>
<evidence type="ECO:0000256" key="8">
    <source>
        <dbReference type="ARBA" id="ARBA00023170"/>
    </source>
</evidence>
<dbReference type="Proteomes" id="UP000708208">
    <property type="component" value="Unassembled WGS sequence"/>
</dbReference>
<gene>
    <name evidence="12" type="ORF">AFUS01_LOCUS17926</name>
</gene>
<evidence type="ECO:0000256" key="1">
    <source>
        <dbReference type="ARBA" id="ARBA00004651"/>
    </source>
</evidence>
<dbReference type="EMBL" id="CAJVCH010174939">
    <property type="protein sequence ID" value="CAG7729193.1"/>
    <property type="molecule type" value="Genomic_DNA"/>
</dbReference>
<reference evidence="12" key="1">
    <citation type="submission" date="2021-06" db="EMBL/GenBank/DDBJ databases">
        <authorList>
            <person name="Hodson N. C."/>
            <person name="Mongue J. A."/>
            <person name="Jaron S. K."/>
        </authorList>
    </citation>
    <scope>NUCLEOTIDE SEQUENCE</scope>
</reference>
<name>A0A8J2K3X7_9HEXA</name>
<feature type="non-terminal residue" evidence="12">
    <location>
        <position position="1"/>
    </location>
</feature>
<dbReference type="InterPro" id="IPR017452">
    <property type="entry name" value="GPCR_Rhodpsn_7TM"/>
</dbReference>
<evidence type="ECO:0000256" key="7">
    <source>
        <dbReference type="ARBA" id="ARBA00023136"/>
    </source>
</evidence>
<evidence type="ECO:0000256" key="10">
    <source>
        <dbReference type="SAM" id="Phobius"/>
    </source>
</evidence>
<feature type="transmembrane region" description="Helical" evidence="10">
    <location>
        <begin position="61"/>
        <end position="88"/>
    </location>
</feature>
<dbReference type="PANTHER" id="PTHR24249:SF418">
    <property type="entry name" value="G-PROTEIN COUPLED RECEPTORS FAMILY 1 PROFILE DOMAIN-CONTAINING PROTEIN"/>
    <property type="match status" value="1"/>
</dbReference>